<proteinExistence type="predicted"/>
<sequence>MRILHVIAKMDPELGGVCKAIRTITRVGAENNIIHEVVSLDDPDSDFIKTDPFKIYSLGPAENIWNYNNDLNLWLNKNIFQYKLVIVHGLWLYPSYVIQKIFKNNKKTMPAYYVMPHGMLDPYFQKAEGRKLKAYRNWLYWKMIENKTVSNATGLLFTCEEEKELASKSFEPYTPKKEIVIGLGVESPPDYEISMAHAFYKICPDVIDHPYILFLSRINEKKGLINLLKAYIKIHEESNSSNKLPKLVIAGPGMDSNYGIGLKHLINEHPKISKKVKFVGMIKDRQKWGAFYHSQAFILPSHQENFGIAIVEALACSKPVLISDKVNIWREIEDANAGIVEDDSEEGCYNLLKKWISKSTKEKESYSQNALKCYSENFNMAAFSENWKELINKTDIYSFAN</sequence>
<dbReference type="Pfam" id="PF00534">
    <property type="entry name" value="Glycos_transf_1"/>
    <property type="match status" value="1"/>
</dbReference>
<dbReference type="EC" id="2.4.-.-" evidence="3"/>
<dbReference type="EMBL" id="JAVRHN010000004">
    <property type="protein sequence ID" value="MDT0686054.1"/>
    <property type="molecule type" value="Genomic_DNA"/>
</dbReference>
<protein>
    <submittedName>
        <fullName evidence="3">Glycosyltransferase</fullName>
        <ecNumber evidence="3">2.4.-.-</ecNumber>
    </submittedName>
</protein>
<evidence type="ECO:0000256" key="1">
    <source>
        <dbReference type="ARBA" id="ARBA00022679"/>
    </source>
</evidence>
<gene>
    <name evidence="3" type="ORF">RM541_06740</name>
</gene>
<dbReference type="PANTHER" id="PTHR46401">
    <property type="entry name" value="GLYCOSYLTRANSFERASE WBBK-RELATED"/>
    <property type="match status" value="1"/>
</dbReference>
<evidence type="ECO:0000313" key="3">
    <source>
        <dbReference type="EMBL" id="MDT0686054.1"/>
    </source>
</evidence>
<accession>A0ABU3DRE7</accession>
<keyword evidence="4" id="KW-1185">Reference proteome</keyword>
<feature type="domain" description="Glycosyl transferase family 1" evidence="2">
    <location>
        <begin position="209"/>
        <end position="370"/>
    </location>
</feature>
<dbReference type="Proteomes" id="UP001253848">
    <property type="component" value="Unassembled WGS sequence"/>
</dbReference>
<dbReference type="SUPFAM" id="SSF53756">
    <property type="entry name" value="UDP-Glycosyltransferase/glycogen phosphorylase"/>
    <property type="match status" value="1"/>
</dbReference>
<evidence type="ECO:0000313" key="4">
    <source>
        <dbReference type="Proteomes" id="UP001253848"/>
    </source>
</evidence>
<evidence type="ECO:0000259" key="2">
    <source>
        <dbReference type="Pfam" id="PF00534"/>
    </source>
</evidence>
<dbReference type="PANTHER" id="PTHR46401:SF2">
    <property type="entry name" value="GLYCOSYLTRANSFERASE WBBK-RELATED"/>
    <property type="match status" value="1"/>
</dbReference>
<dbReference type="GO" id="GO:0016757">
    <property type="term" value="F:glycosyltransferase activity"/>
    <property type="evidence" value="ECO:0007669"/>
    <property type="project" value="UniProtKB-KW"/>
</dbReference>
<organism evidence="3 4">
    <name type="scientific">Autumnicola psychrophila</name>
    <dbReference type="NCBI Taxonomy" id="3075592"/>
    <lineage>
        <taxon>Bacteria</taxon>
        <taxon>Pseudomonadati</taxon>
        <taxon>Bacteroidota</taxon>
        <taxon>Flavobacteriia</taxon>
        <taxon>Flavobacteriales</taxon>
        <taxon>Flavobacteriaceae</taxon>
        <taxon>Autumnicola</taxon>
    </lineage>
</organism>
<keyword evidence="1 3" id="KW-0808">Transferase</keyword>
<name>A0ABU3DRE7_9FLAO</name>
<dbReference type="RefSeq" id="WP_311499457.1">
    <property type="nucleotide sequence ID" value="NZ_JAVRHN010000004.1"/>
</dbReference>
<keyword evidence="3" id="KW-0328">Glycosyltransferase</keyword>
<dbReference type="Gene3D" id="3.40.50.2000">
    <property type="entry name" value="Glycogen Phosphorylase B"/>
    <property type="match status" value="2"/>
</dbReference>
<comment type="caution">
    <text evidence="3">The sequence shown here is derived from an EMBL/GenBank/DDBJ whole genome shotgun (WGS) entry which is preliminary data.</text>
</comment>
<dbReference type="InterPro" id="IPR001296">
    <property type="entry name" value="Glyco_trans_1"/>
</dbReference>
<reference evidence="3 4" key="1">
    <citation type="submission" date="2023-09" db="EMBL/GenBank/DDBJ databases">
        <authorList>
            <person name="Rey-Velasco X."/>
        </authorList>
    </citation>
    <scope>NUCLEOTIDE SEQUENCE [LARGE SCALE GENOMIC DNA]</scope>
    <source>
        <strain evidence="3 4">F225</strain>
    </source>
</reference>